<evidence type="ECO:0000313" key="3">
    <source>
        <dbReference type="Proteomes" id="UP000316184"/>
    </source>
</evidence>
<protein>
    <recommendedName>
        <fullName evidence="1">DUF5753 domain-containing protein</fullName>
    </recommendedName>
</protein>
<sequence>MSHWETGRRVPTQADVVSLLAAAGVTGDEKRRLLEMARNAGEPNWLAVGIPGIPHQLAGVVECERAASDVVQWSPMAVPGLLQITDYARAASLAAGLSPSDVETRAMVRASRREVLMRRSPLRLHALIGEYAIRDVIGDSEVMADQLRHLRSTAELVNVTLQVVPSHVGWHPGLVGPFVLYEFPDSPPTIHFEHHRSGTFVVDAAEVRGYRQAVLEIGKLALSPEASAELIGTIADERERAR</sequence>
<keyword evidence="3" id="KW-1185">Reference proteome</keyword>
<evidence type="ECO:0000313" key="2">
    <source>
        <dbReference type="EMBL" id="TWG07849.1"/>
    </source>
</evidence>
<feature type="domain" description="DUF5753" evidence="1">
    <location>
        <begin position="59"/>
        <end position="231"/>
    </location>
</feature>
<reference evidence="2 3" key="1">
    <citation type="submission" date="2019-06" db="EMBL/GenBank/DDBJ databases">
        <title>Sequencing the genomes of 1000 actinobacteria strains.</title>
        <authorList>
            <person name="Klenk H.-P."/>
        </authorList>
    </citation>
    <scope>NUCLEOTIDE SEQUENCE [LARGE SCALE GENOMIC DNA]</scope>
    <source>
        <strain evidence="2 3">DSM 46699</strain>
    </source>
</reference>
<evidence type="ECO:0000259" key="1">
    <source>
        <dbReference type="Pfam" id="PF19054"/>
    </source>
</evidence>
<organism evidence="2 3">
    <name type="scientific">Saccharopolyspora dendranthemae</name>
    <dbReference type="NCBI Taxonomy" id="1181886"/>
    <lineage>
        <taxon>Bacteria</taxon>
        <taxon>Bacillati</taxon>
        <taxon>Actinomycetota</taxon>
        <taxon>Actinomycetes</taxon>
        <taxon>Pseudonocardiales</taxon>
        <taxon>Pseudonocardiaceae</taxon>
        <taxon>Saccharopolyspora</taxon>
    </lineage>
</organism>
<dbReference type="Pfam" id="PF19054">
    <property type="entry name" value="DUF5753"/>
    <property type="match status" value="1"/>
</dbReference>
<dbReference type="EMBL" id="VIWX01000001">
    <property type="protein sequence ID" value="TWG07849.1"/>
    <property type="molecule type" value="Genomic_DNA"/>
</dbReference>
<comment type="caution">
    <text evidence="2">The sequence shown here is derived from an EMBL/GenBank/DDBJ whole genome shotgun (WGS) entry which is preliminary data.</text>
</comment>
<gene>
    <name evidence="2" type="ORF">FHU35_11468</name>
</gene>
<dbReference type="AlphaFoldDB" id="A0A561V8A7"/>
<proteinExistence type="predicted"/>
<dbReference type="InterPro" id="IPR043917">
    <property type="entry name" value="DUF5753"/>
</dbReference>
<dbReference type="Proteomes" id="UP000316184">
    <property type="component" value="Unassembled WGS sequence"/>
</dbReference>
<name>A0A561V8A7_9PSEU</name>
<accession>A0A561V8A7</accession>